<keyword evidence="7" id="KW-0143">Chaperone</keyword>
<organism evidence="12 13">
    <name type="scientific">Polluticaenibacter yanchengensis</name>
    <dbReference type="NCBI Taxonomy" id="3014562"/>
    <lineage>
        <taxon>Bacteria</taxon>
        <taxon>Pseudomonadati</taxon>
        <taxon>Bacteroidota</taxon>
        <taxon>Chitinophagia</taxon>
        <taxon>Chitinophagales</taxon>
        <taxon>Chitinophagaceae</taxon>
        <taxon>Polluticaenibacter</taxon>
    </lineage>
</organism>
<dbReference type="Gene3D" id="1.10.3120.10">
    <property type="entry name" value="Trigger factor, C-terminal domain"/>
    <property type="match status" value="1"/>
</dbReference>
<keyword evidence="13" id="KW-1185">Reference proteome</keyword>
<dbReference type="InterPro" id="IPR037041">
    <property type="entry name" value="Trigger_fac_C_sf"/>
</dbReference>
<evidence type="ECO:0000259" key="10">
    <source>
        <dbReference type="Pfam" id="PF05697"/>
    </source>
</evidence>
<comment type="caution">
    <text evidence="12">The sequence shown here is derived from an EMBL/GenBank/DDBJ whole genome shotgun (WGS) entry which is preliminary data.</text>
</comment>
<dbReference type="InterPro" id="IPR027304">
    <property type="entry name" value="Trigger_fact/SurA_dom_sf"/>
</dbReference>
<dbReference type="EC" id="5.2.1.8" evidence="4"/>
<evidence type="ECO:0000313" key="12">
    <source>
        <dbReference type="EMBL" id="MDA3616177.1"/>
    </source>
</evidence>
<dbReference type="Gene3D" id="3.30.70.1050">
    <property type="entry name" value="Trigger factor ribosome-binding domain"/>
    <property type="match status" value="1"/>
</dbReference>
<dbReference type="RefSeq" id="WP_407032507.1">
    <property type="nucleotide sequence ID" value="NZ_JAQGEF010000024.1"/>
</dbReference>
<dbReference type="PANTHER" id="PTHR30560:SF3">
    <property type="entry name" value="TRIGGER FACTOR-LIKE PROTEIN TIG, CHLOROPLASTIC"/>
    <property type="match status" value="1"/>
</dbReference>
<dbReference type="Proteomes" id="UP001210231">
    <property type="component" value="Unassembled WGS sequence"/>
</dbReference>
<keyword evidence="8" id="KW-0413">Isomerase</keyword>
<evidence type="ECO:0000256" key="8">
    <source>
        <dbReference type="ARBA" id="ARBA00023235"/>
    </source>
</evidence>
<dbReference type="Pfam" id="PF05698">
    <property type="entry name" value="Trigger_C"/>
    <property type="match status" value="1"/>
</dbReference>
<evidence type="ECO:0000256" key="6">
    <source>
        <dbReference type="ARBA" id="ARBA00023110"/>
    </source>
</evidence>
<dbReference type="SUPFAM" id="SSF109998">
    <property type="entry name" value="Triger factor/SurA peptide-binding domain-like"/>
    <property type="match status" value="1"/>
</dbReference>
<evidence type="ECO:0000313" key="13">
    <source>
        <dbReference type="Proteomes" id="UP001210231"/>
    </source>
</evidence>
<evidence type="ECO:0000256" key="5">
    <source>
        <dbReference type="ARBA" id="ARBA00016902"/>
    </source>
</evidence>
<comment type="catalytic activity">
    <reaction evidence="1">
        <text>[protein]-peptidylproline (omega=180) = [protein]-peptidylproline (omega=0)</text>
        <dbReference type="Rhea" id="RHEA:16237"/>
        <dbReference type="Rhea" id="RHEA-COMP:10747"/>
        <dbReference type="Rhea" id="RHEA-COMP:10748"/>
        <dbReference type="ChEBI" id="CHEBI:83833"/>
        <dbReference type="ChEBI" id="CHEBI:83834"/>
        <dbReference type="EC" id="5.2.1.8"/>
    </reaction>
</comment>
<comment type="similarity">
    <text evidence="3">Belongs to the FKBP-type PPIase family. Tig subfamily.</text>
</comment>
<dbReference type="EMBL" id="JAQGEF010000024">
    <property type="protein sequence ID" value="MDA3616177.1"/>
    <property type="molecule type" value="Genomic_DNA"/>
</dbReference>
<dbReference type="Pfam" id="PF05697">
    <property type="entry name" value="Trigger_N"/>
    <property type="match status" value="1"/>
</dbReference>
<accession>A0ABT4UMV1</accession>
<proteinExistence type="inferred from homology"/>
<dbReference type="InterPro" id="IPR008881">
    <property type="entry name" value="Trigger_fac_ribosome-bd_bac"/>
</dbReference>
<name>A0ABT4UMV1_9BACT</name>
<comment type="subcellular location">
    <subcellularLocation>
        <location evidence="2">Cytoplasm</location>
    </subcellularLocation>
</comment>
<keyword evidence="6" id="KW-0697">Rotamase</keyword>
<gene>
    <name evidence="12" type="ORF">O3P16_15275</name>
</gene>
<evidence type="ECO:0000256" key="4">
    <source>
        <dbReference type="ARBA" id="ARBA00013194"/>
    </source>
</evidence>
<evidence type="ECO:0000259" key="11">
    <source>
        <dbReference type="Pfam" id="PF05698"/>
    </source>
</evidence>
<dbReference type="PANTHER" id="PTHR30560">
    <property type="entry name" value="TRIGGER FACTOR CHAPERONE AND PEPTIDYL-PROLYL CIS/TRANS ISOMERASE"/>
    <property type="match status" value="1"/>
</dbReference>
<evidence type="ECO:0000256" key="2">
    <source>
        <dbReference type="ARBA" id="ARBA00004496"/>
    </source>
</evidence>
<evidence type="ECO:0000256" key="3">
    <source>
        <dbReference type="ARBA" id="ARBA00005464"/>
    </source>
</evidence>
<evidence type="ECO:0000256" key="9">
    <source>
        <dbReference type="ARBA" id="ARBA00029986"/>
    </source>
</evidence>
<reference evidence="12 13" key="1">
    <citation type="submission" date="2022-12" db="EMBL/GenBank/DDBJ databases">
        <title>Chitinophagaceae gen. sp. nov., a new member of the family Chitinophagaceae, isolated from soil in a chemical factory.</title>
        <authorList>
            <person name="Ke Z."/>
        </authorList>
    </citation>
    <scope>NUCLEOTIDE SEQUENCE [LARGE SCALE GENOMIC DNA]</scope>
    <source>
        <strain evidence="12 13">LY-5</strain>
    </source>
</reference>
<evidence type="ECO:0000256" key="1">
    <source>
        <dbReference type="ARBA" id="ARBA00000971"/>
    </source>
</evidence>
<feature type="domain" description="Trigger factor C-terminal" evidence="11">
    <location>
        <begin position="271"/>
        <end position="395"/>
    </location>
</feature>
<dbReference type="InterPro" id="IPR008880">
    <property type="entry name" value="Trigger_fac_C"/>
</dbReference>
<evidence type="ECO:0000256" key="7">
    <source>
        <dbReference type="ARBA" id="ARBA00023186"/>
    </source>
</evidence>
<protein>
    <recommendedName>
        <fullName evidence="5">Trigger factor</fullName>
        <ecNumber evidence="4">5.2.1.8</ecNumber>
    </recommendedName>
    <alternativeName>
        <fullName evidence="9">PPIase</fullName>
    </alternativeName>
</protein>
<feature type="domain" description="Trigger factor ribosome-binding bacterial" evidence="10">
    <location>
        <begin position="12"/>
        <end position="151"/>
    </location>
</feature>
<sequence>MATVTRSNSGLLTDIIAVQVDKNDYLPAFEKALKQYGKQANISGFRKGMVPVQVVKKMYGKSVFTDEILRTVETEINKFLEQEKPEIFGQPLATEENNNVVTTLDINNPSDYTFTFEIGLRPEVKVADLSAANITRRNVSVTDEMLSEQIAYVKKQYGNKKDIDAVTSVDNGVELSIVEQGTEEAKTQAAEVKDFKNAESLIGKKAEETFTGKFADIFEAKLADFLTTQFGEGAEDKTYVVSIKSINEVEDAELNEELLEKILPGKEIKTAEAFSEFLKSDIETYWSGQTKNQVNDEIYHFLLDNTTVDLPEAFLKRWLKNAGENPRTDAEVEAEYPAFANSLRWNVITDEIAKEAKLEVTPEEVEEFTKNQLLAYMGGAQLGEADWIDEYVKRQLQDRKYLEQAYQQIYTNKVFENATGKVVNYNDEYVTVEEFTAKQHHHAH</sequence>
<dbReference type="InterPro" id="IPR036611">
    <property type="entry name" value="Trigger_fac_ribosome-bd_sf"/>
</dbReference>
<dbReference type="SUPFAM" id="SSF102735">
    <property type="entry name" value="Trigger factor ribosome-binding domain"/>
    <property type="match status" value="1"/>
</dbReference>
<dbReference type="InterPro" id="IPR005215">
    <property type="entry name" value="Trig_fac"/>
</dbReference>